<accession>A0A1J0KU97</accession>
<proteinExistence type="predicted"/>
<organism evidence="1 2">
    <name type="scientific">Francisella frigiditurris</name>
    <dbReference type="NCBI Taxonomy" id="1542390"/>
    <lineage>
        <taxon>Bacteria</taxon>
        <taxon>Pseudomonadati</taxon>
        <taxon>Pseudomonadota</taxon>
        <taxon>Gammaproteobacteria</taxon>
        <taxon>Thiotrichales</taxon>
        <taxon>Francisellaceae</taxon>
        <taxon>Francisella</taxon>
    </lineage>
</organism>
<evidence type="ECO:0008006" key="3">
    <source>
        <dbReference type="Google" id="ProtNLM"/>
    </source>
</evidence>
<protein>
    <recommendedName>
        <fullName evidence="3">Nucleotidyltransferase family protein</fullName>
    </recommendedName>
</protein>
<gene>
    <name evidence="1" type="ORF">KX01_490</name>
</gene>
<evidence type="ECO:0000313" key="1">
    <source>
        <dbReference type="EMBL" id="APC97222.1"/>
    </source>
</evidence>
<keyword evidence="2" id="KW-1185">Reference proteome</keyword>
<dbReference type="EMBL" id="CP009654">
    <property type="protein sequence ID" value="APC97222.1"/>
    <property type="molecule type" value="Genomic_DNA"/>
</dbReference>
<name>A0A1J0KU97_9GAMM</name>
<dbReference type="STRING" id="1542390.KX01_490"/>
<dbReference type="AlphaFoldDB" id="A0A1J0KU97"/>
<dbReference type="KEGG" id="frc:KX01_490"/>
<sequence>MASSNSCTSDITFQYFLYLIRIHIHRDQPNYIDPFNMENIKYIDVKRLFQFIVEHKLELIIFPILKRIDLPEFNLKKLYQRCFQITKKQLIMEKFLSEIVQRFNETKINNVVLKGALLDKLIYGSARKRVCGDIDILIQIEDLYEAHKHLIDLGFSLSKEGEYTLNFIKKYPFSKNSIKDILYIHKDSNILLELHWKILIVGNLKEQIEEYEYGFRNYNFLQKEYCLAYLVIHGYRSGWHRLKWMIDIIDFVKVVNIDKKVFQNILLGEQREYRSLTDLNFLLKELFNFESDILQIDGNISFFQKIACKYRVNHIKSIIYKSKSHLKDYNLKIISKKFLYHLLVYPNKKDYFKSYMVYLFYKIGKLRK</sequence>
<dbReference type="OrthoDB" id="9773927at2"/>
<evidence type="ECO:0000313" key="2">
    <source>
        <dbReference type="Proteomes" id="UP000182521"/>
    </source>
</evidence>
<dbReference type="Proteomes" id="UP000182521">
    <property type="component" value="Chromosome"/>
</dbReference>
<dbReference type="InterPro" id="IPR039498">
    <property type="entry name" value="NTP_transf_5"/>
</dbReference>
<dbReference type="Pfam" id="PF14907">
    <property type="entry name" value="NTP_transf_5"/>
    <property type="match status" value="1"/>
</dbReference>
<dbReference type="RefSeq" id="WP_071663474.1">
    <property type="nucleotide sequence ID" value="NZ_CP009654.1"/>
</dbReference>
<reference evidence="2" key="1">
    <citation type="submission" date="2014-10" db="EMBL/GenBank/DDBJ databases">
        <authorList>
            <person name="Kuske C.R."/>
            <person name="Challacombe J.F."/>
            <person name="Daligault H.E."/>
            <person name="Davenport K.W."/>
            <person name="Johnson S.L."/>
            <person name="Siddaramappa S."/>
            <person name="Petersen J.M."/>
        </authorList>
    </citation>
    <scope>NUCLEOTIDE SEQUENCE [LARGE SCALE GENOMIC DNA]</scope>
    <source>
        <strain evidence="2">CA97-1460</strain>
    </source>
</reference>
<dbReference type="Gene3D" id="3.30.460.40">
    <property type="match status" value="1"/>
</dbReference>